<dbReference type="EMBL" id="JAWZYT010005175">
    <property type="protein sequence ID" value="KAK4291354.1"/>
    <property type="molecule type" value="Genomic_DNA"/>
</dbReference>
<reference evidence="1" key="1">
    <citation type="submission" date="2023-11" db="EMBL/GenBank/DDBJ databases">
        <title>Genome assemblies of two species of porcelain crab, Petrolisthes cinctipes and Petrolisthes manimaculis (Anomura: Porcellanidae).</title>
        <authorList>
            <person name="Angst P."/>
        </authorList>
    </citation>
    <scope>NUCLEOTIDE SEQUENCE</scope>
    <source>
        <strain evidence="1">PB745_02</strain>
        <tissue evidence="1">Gill</tissue>
    </source>
</reference>
<evidence type="ECO:0000313" key="2">
    <source>
        <dbReference type="Proteomes" id="UP001292094"/>
    </source>
</evidence>
<keyword evidence="2" id="KW-1185">Reference proteome</keyword>
<sequence>MGERREERQAIVLSLLRPPHHLTPPSNFHGRTCCSGCFLKIPAGLTVMVERVQVACGEAGSGRVVDGGGDAKA</sequence>
<protein>
    <submittedName>
        <fullName evidence="1">Uncharacterized protein</fullName>
    </submittedName>
</protein>
<name>A0AAE1NJR6_9EUCA</name>
<evidence type="ECO:0000313" key="1">
    <source>
        <dbReference type="EMBL" id="KAK4291354.1"/>
    </source>
</evidence>
<dbReference type="AlphaFoldDB" id="A0AAE1NJR6"/>
<comment type="caution">
    <text evidence="1">The sequence shown here is derived from an EMBL/GenBank/DDBJ whole genome shotgun (WGS) entry which is preliminary data.</text>
</comment>
<proteinExistence type="predicted"/>
<gene>
    <name evidence="1" type="ORF">Pmani_035814</name>
</gene>
<organism evidence="1 2">
    <name type="scientific">Petrolisthes manimaculis</name>
    <dbReference type="NCBI Taxonomy" id="1843537"/>
    <lineage>
        <taxon>Eukaryota</taxon>
        <taxon>Metazoa</taxon>
        <taxon>Ecdysozoa</taxon>
        <taxon>Arthropoda</taxon>
        <taxon>Crustacea</taxon>
        <taxon>Multicrustacea</taxon>
        <taxon>Malacostraca</taxon>
        <taxon>Eumalacostraca</taxon>
        <taxon>Eucarida</taxon>
        <taxon>Decapoda</taxon>
        <taxon>Pleocyemata</taxon>
        <taxon>Anomura</taxon>
        <taxon>Galatheoidea</taxon>
        <taxon>Porcellanidae</taxon>
        <taxon>Petrolisthes</taxon>
    </lineage>
</organism>
<dbReference type="Proteomes" id="UP001292094">
    <property type="component" value="Unassembled WGS sequence"/>
</dbReference>
<accession>A0AAE1NJR6</accession>